<protein>
    <submittedName>
        <fullName evidence="1">Uncharacterized protein</fullName>
    </submittedName>
</protein>
<accession>A0A9Q0U482</accession>
<reference evidence="1" key="1">
    <citation type="submission" date="2022-11" db="EMBL/GenBank/DDBJ databases">
        <authorList>
            <person name="Hyden B.L."/>
            <person name="Feng K."/>
            <person name="Yates T."/>
            <person name="Jawdy S."/>
            <person name="Smart L.B."/>
            <person name="Muchero W."/>
        </authorList>
    </citation>
    <scope>NUCLEOTIDE SEQUENCE</scope>
    <source>
        <tissue evidence="1">Shoot tip</tissue>
    </source>
</reference>
<comment type="caution">
    <text evidence="1">The sequence shown here is derived from an EMBL/GenBank/DDBJ whole genome shotgun (WGS) entry which is preliminary data.</text>
</comment>
<gene>
    <name evidence="1" type="ORF">OIU74_007724</name>
</gene>
<organism evidence="1 2">
    <name type="scientific">Salix koriyanagi</name>
    <dbReference type="NCBI Taxonomy" id="2511006"/>
    <lineage>
        <taxon>Eukaryota</taxon>
        <taxon>Viridiplantae</taxon>
        <taxon>Streptophyta</taxon>
        <taxon>Embryophyta</taxon>
        <taxon>Tracheophyta</taxon>
        <taxon>Spermatophyta</taxon>
        <taxon>Magnoliopsida</taxon>
        <taxon>eudicotyledons</taxon>
        <taxon>Gunneridae</taxon>
        <taxon>Pentapetalae</taxon>
        <taxon>rosids</taxon>
        <taxon>fabids</taxon>
        <taxon>Malpighiales</taxon>
        <taxon>Salicaceae</taxon>
        <taxon>Saliceae</taxon>
        <taxon>Salix</taxon>
    </lineage>
</organism>
<proteinExistence type="predicted"/>
<dbReference type="EMBL" id="JAPFFM010000013">
    <property type="protein sequence ID" value="KAJ6723204.1"/>
    <property type="molecule type" value="Genomic_DNA"/>
</dbReference>
<keyword evidence="2" id="KW-1185">Reference proteome</keyword>
<dbReference type="AlphaFoldDB" id="A0A9Q0U482"/>
<sequence length="74" mass="8281">MEIHGRRLKKVACVPQWFHQENSPTDAWLPELFRGLKASILDVENNLLAPFQPAASESPEKISLHNGFDAPVST</sequence>
<reference evidence="1" key="2">
    <citation type="journal article" date="2023" name="Int. J. Mol. Sci.">
        <title>De Novo Assembly and Annotation of 11 Diverse Shrub Willow (Salix) Genomes Reveals Novel Gene Organization in Sex-Linked Regions.</title>
        <authorList>
            <person name="Hyden B."/>
            <person name="Feng K."/>
            <person name="Yates T.B."/>
            <person name="Jawdy S."/>
            <person name="Cereghino C."/>
            <person name="Smart L.B."/>
            <person name="Muchero W."/>
        </authorList>
    </citation>
    <scope>NUCLEOTIDE SEQUENCE</scope>
    <source>
        <tissue evidence="1">Shoot tip</tissue>
    </source>
</reference>
<evidence type="ECO:0000313" key="2">
    <source>
        <dbReference type="Proteomes" id="UP001151752"/>
    </source>
</evidence>
<evidence type="ECO:0000313" key="1">
    <source>
        <dbReference type="EMBL" id="KAJ6723204.1"/>
    </source>
</evidence>
<name>A0A9Q0U482_9ROSI</name>
<dbReference type="Proteomes" id="UP001151752">
    <property type="component" value="Chromosome 14"/>
</dbReference>